<dbReference type="PANTHER" id="PTHR43156:SF2">
    <property type="entry name" value="STAGE II SPORULATION PROTEIN E"/>
    <property type="match status" value="1"/>
</dbReference>
<dbReference type="SMART" id="SM00331">
    <property type="entry name" value="PP2C_SIG"/>
    <property type="match status" value="1"/>
</dbReference>
<dbReference type="InterPro" id="IPR036457">
    <property type="entry name" value="PPM-type-like_dom_sf"/>
</dbReference>
<evidence type="ECO:0000256" key="1">
    <source>
        <dbReference type="ARBA" id="ARBA00022801"/>
    </source>
</evidence>
<organism evidence="4 5">
    <name type="scientific">Desulfobaculum bizertense DSM 18034</name>
    <dbReference type="NCBI Taxonomy" id="1121442"/>
    <lineage>
        <taxon>Bacteria</taxon>
        <taxon>Pseudomonadati</taxon>
        <taxon>Thermodesulfobacteriota</taxon>
        <taxon>Desulfovibrionia</taxon>
        <taxon>Desulfovibrionales</taxon>
        <taxon>Desulfovibrionaceae</taxon>
        <taxon>Desulfobaculum</taxon>
    </lineage>
</organism>
<accession>A0A1T4WP35</accession>
<evidence type="ECO:0000259" key="3">
    <source>
        <dbReference type="PROSITE" id="PS50885"/>
    </source>
</evidence>
<reference evidence="4 5" key="1">
    <citation type="submission" date="2017-02" db="EMBL/GenBank/DDBJ databases">
        <authorList>
            <person name="Peterson S.W."/>
        </authorList>
    </citation>
    <scope>NUCLEOTIDE SEQUENCE [LARGE SCALE GENOMIC DNA]</scope>
    <source>
        <strain evidence="4 5">DSM 18034</strain>
    </source>
</reference>
<feature type="domain" description="HAMP" evidence="3">
    <location>
        <begin position="413"/>
        <end position="465"/>
    </location>
</feature>
<proteinExistence type="predicted"/>
<dbReference type="Gene3D" id="3.30.450.20">
    <property type="entry name" value="PAS domain"/>
    <property type="match status" value="1"/>
</dbReference>
<dbReference type="Proteomes" id="UP000189733">
    <property type="component" value="Unassembled WGS sequence"/>
</dbReference>
<dbReference type="CDD" id="cd06225">
    <property type="entry name" value="HAMP"/>
    <property type="match status" value="1"/>
</dbReference>
<dbReference type="CDD" id="cd18773">
    <property type="entry name" value="PDC1_HK_sensor"/>
    <property type="match status" value="1"/>
</dbReference>
<dbReference type="GO" id="GO:0016791">
    <property type="term" value="F:phosphatase activity"/>
    <property type="evidence" value="ECO:0007669"/>
    <property type="project" value="TreeGrafter"/>
</dbReference>
<dbReference type="Gene3D" id="3.60.40.10">
    <property type="entry name" value="PPM-type phosphatase domain"/>
    <property type="match status" value="1"/>
</dbReference>
<dbReference type="OrthoDB" id="343514at2"/>
<name>A0A1T4WP35_9BACT</name>
<dbReference type="InterPro" id="IPR003660">
    <property type="entry name" value="HAMP_dom"/>
</dbReference>
<dbReference type="EMBL" id="FUYA01000009">
    <property type="protein sequence ID" value="SKA79113.1"/>
    <property type="molecule type" value="Genomic_DNA"/>
</dbReference>
<dbReference type="GO" id="GO:0016020">
    <property type="term" value="C:membrane"/>
    <property type="evidence" value="ECO:0007669"/>
    <property type="project" value="InterPro"/>
</dbReference>
<feature type="transmembrane region" description="Helical" evidence="2">
    <location>
        <begin position="392"/>
        <end position="411"/>
    </location>
</feature>
<dbReference type="STRING" id="1121442.SAMN02745702_02498"/>
<keyword evidence="5" id="KW-1185">Reference proteome</keyword>
<dbReference type="PROSITE" id="PS50885">
    <property type="entry name" value="HAMP"/>
    <property type="match status" value="1"/>
</dbReference>
<dbReference type="GO" id="GO:0007165">
    <property type="term" value="P:signal transduction"/>
    <property type="evidence" value="ECO:0007669"/>
    <property type="project" value="InterPro"/>
</dbReference>
<sequence>MSFRWKLFLTSLLVALLPLTIVAILSNSILLRGGDKLALSIGSNLERLIGEELSQTAAIHVRDMYRAHDSLSFILQDLNRDVEEALTEPESKDKFRIFSAQDFDNADTAPPDLSSFPNYYRSTMMGQRIPVKVSFAFPSIYYPGRVKSPDRLRDAQKLYTLTPALRHILEGTNGAVFRVHITLRNGLHLAYPGHGAYPSHFDGRSRPYYKTAQKNDGTFWTEPHIDITTQRVIYTICMPTKDSNGTFQGVVALDILLPNILKDDGITDRWSSQAQVFMVLLREKENGGTGLRIYAQRQGQSQAMHHWRSSLQAKWLESSDPGGQEQLLREMKTVKKSYITLPYRGRPSLWAFARARSSTHFHMIIVPLSVTETIPNKARKIILDTTRQQSTAIIIAVAVTLFILILFTTIGTRILTKPIEKIADVASRINEGDFDARIDFRLNDERDRLIDVLNESGPKLREQVQQKQALELAQEVQQRLLPSAPPEIPGWELSGLSTSCDETGGDYFDYFYPCPDSPKASIVIGDVTGHGLAPALIMATIRAELRALSAQNHSPAELMEQVNALISSDLAGTGNFITMFYIELDHTSNELEWVKAGHDPAIVYSPASDSFSELDGEGLPLGITTNFPYGSQKSQVLEPGTVILLSTDGIWEAHNAQNEMFGKDRLRDVLRSNASLSSLSIKRRILDAIDEFTDGHPLDDDVTLIVMKFMGQDAQNTEGESA</sequence>
<dbReference type="RefSeq" id="WP_078685779.1">
    <property type="nucleotide sequence ID" value="NZ_FUYA01000009.1"/>
</dbReference>
<gene>
    <name evidence="4" type="ORF">SAMN02745702_02498</name>
</gene>
<protein>
    <submittedName>
        <fullName evidence="4">Sigma-B regulation protein RsbU (Phosphoserine phosphatase)</fullName>
    </submittedName>
</protein>
<evidence type="ECO:0000313" key="5">
    <source>
        <dbReference type="Proteomes" id="UP000189733"/>
    </source>
</evidence>
<dbReference type="Pfam" id="PF07228">
    <property type="entry name" value="SpoIIE"/>
    <property type="match status" value="1"/>
</dbReference>
<dbReference type="InterPro" id="IPR029151">
    <property type="entry name" value="Sensor-like_sf"/>
</dbReference>
<dbReference type="SUPFAM" id="SSF103190">
    <property type="entry name" value="Sensory domain-like"/>
    <property type="match status" value="1"/>
</dbReference>
<keyword evidence="2" id="KW-0472">Membrane</keyword>
<dbReference type="AlphaFoldDB" id="A0A1T4WP35"/>
<evidence type="ECO:0000256" key="2">
    <source>
        <dbReference type="SAM" id="Phobius"/>
    </source>
</evidence>
<dbReference type="SUPFAM" id="SSF158472">
    <property type="entry name" value="HAMP domain-like"/>
    <property type="match status" value="1"/>
</dbReference>
<dbReference type="PANTHER" id="PTHR43156">
    <property type="entry name" value="STAGE II SPORULATION PROTEIN E-RELATED"/>
    <property type="match status" value="1"/>
</dbReference>
<evidence type="ECO:0000313" key="4">
    <source>
        <dbReference type="EMBL" id="SKA79113.1"/>
    </source>
</evidence>
<keyword evidence="2" id="KW-0812">Transmembrane</keyword>
<dbReference type="InterPro" id="IPR001932">
    <property type="entry name" value="PPM-type_phosphatase-like_dom"/>
</dbReference>
<dbReference type="InterPro" id="IPR052016">
    <property type="entry name" value="Bact_Sigma-Reg"/>
</dbReference>
<dbReference type="SMART" id="SM00304">
    <property type="entry name" value="HAMP"/>
    <property type="match status" value="1"/>
</dbReference>
<keyword evidence="2" id="KW-1133">Transmembrane helix</keyword>
<keyword evidence="1" id="KW-0378">Hydrolase</keyword>
<dbReference type="Pfam" id="PF00672">
    <property type="entry name" value="HAMP"/>
    <property type="match status" value="1"/>
</dbReference>
<dbReference type="Gene3D" id="6.10.340.10">
    <property type="match status" value="1"/>
</dbReference>